<name>A0A133VQN6_9EURY</name>
<dbReference type="AlphaFoldDB" id="A0A133VQN6"/>
<protein>
    <submittedName>
        <fullName evidence="2">Uncharacterized protein</fullName>
    </submittedName>
</protein>
<evidence type="ECO:0000313" key="2">
    <source>
        <dbReference type="EMBL" id="KXB08766.1"/>
    </source>
</evidence>
<feature type="region of interest" description="Disordered" evidence="1">
    <location>
        <begin position="75"/>
        <end position="105"/>
    </location>
</feature>
<organism evidence="2 3">
    <name type="scientific">candidate division MSBL1 archaeon SCGC-AAA382N08</name>
    <dbReference type="NCBI Taxonomy" id="1698285"/>
    <lineage>
        <taxon>Archaea</taxon>
        <taxon>Methanobacteriati</taxon>
        <taxon>Methanobacteriota</taxon>
        <taxon>candidate division MSBL1</taxon>
    </lineage>
</organism>
<dbReference type="Proteomes" id="UP000070175">
    <property type="component" value="Unassembled WGS sequence"/>
</dbReference>
<keyword evidence="3" id="KW-1185">Reference proteome</keyword>
<proteinExistence type="predicted"/>
<evidence type="ECO:0000256" key="1">
    <source>
        <dbReference type="SAM" id="MobiDB-lite"/>
    </source>
</evidence>
<evidence type="ECO:0000313" key="3">
    <source>
        <dbReference type="Proteomes" id="UP000070175"/>
    </source>
</evidence>
<accession>A0A133VQN6</accession>
<sequence>MKKGATSMLKMFGMGVILILIAAGVIGYTMGAFEAEPTPKEKAVFNGRLVDHDVITKDLAGNDVTSGTIYVSDEKSEVDDYGNPRSVDTSDFDESYSISSDTTTLSQDPANNPYYVMISNGTYYSEFITVNFEDGSGTSDTLSDYNSAPDSTKKILAEPHSLSVSTPTDLGVSSNTTTDQSYTNFEQFTVSSNTEYRTWKVTIDTGAQDITTDSNSDGTYDEGVTKVKVTYAGNSKVVFQPSNGIDELGADNSYDLEAEKEVYEENEAFSVKHEIDATEIRDVGSSSDGNEKLDNGDDILGLTICDVGGTCATEIQVDG</sequence>
<gene>
    <name evidence="2" type="ORF">AKJ56_00425</name>
</gene>
<dbReference type="EMBL" id="LHYJ01000003">
    <property type="protein sequence ID" value="KXB08766.1"/>
    <property type="molecule type" value="Genomic_DNA"/>
</dbReference>
<comment type="caution">
    <text evidence="2">The sequence shown here is derived from an EMBL/GenBank/DDBJ whole genome shotgun (WGS) entry which is preliminary data.</text>
</comment>
<reference evidence="2 3" key="1">
    <citation type="journal article" date="2016" name="Sci. Rep.">
        <title>Metabolic traits of an uncultured archaeal lineage -MSBL1- from brine pools of the Red Sea.</title>
        <authorList>
            <person name="Mwirichia R."/>
            <person name="Alam I."/>
            <person name="Rashid M."/>
            <person name="Vinu M."/>
            <person name="Ba-Alawi W."/>
            <person name="Anthony Kamau A."/>
            <person name="Kamanda Ngugi D."/>
            <person name="Goker M."/>
            <person name="Klenk H.P."/>
            <person name="Bajic V."/>
            <person name="Stingl U."/>
        </authorList>
    </citation>
    <scope>NUCLEOTIDE SEQUENCE [LARGE SCALE GENOMIC DNA]</scope>
    <source>
        <strain evidence="2">SCGC-AAA382N08</strain>
    </source>
</reference>
<feature type="compositionally biased region" description="Polar residues" evidence="1">
    <location>
        <begin position="96"/>
        <end position="105"/>
    </location>
</feature>